<keyword evidence="2" id="KW-1185">Reference proteome</keyword>
<name>A0ABR8EAP8_9CYAN</name>
<accession>A0ABR8EAP8</accession>
<evidence type="ECO:0000313" key="1">
    <source>
        <dbReference type="EMBL" id="MBD2542701.1"/>
    </source>
</evidence>
<proteinExistence type="predicted"/>
<gene>
    <name evidence="1" type="ORF">H6G72_02250</name>
</gene>
<protein>
    <submittedName>
        <fullName evidence="1">DUF928 domain-containing protein</fullName>
    </submittedName>
</protein>
<comment type="caution">
    <text evidence="1">The sequence shown here is derived from an EMBL/GenBank/DDBJ whole genome shotgun (WGS) entry which is preliminary data.</text>
</comment>
<sequence length="73" mass="7996">MESPVPRDRVGSLTPVKLATIYAKEGIWYDTLKILNSAKLAQPDDATLASEWSDLLKQVGLEAIASQPITEQL</sequence>
<dbReference type="Proteomes" id="UP000641954">
    <property type="component" value="Unassembled WGS sequence"/>
</dbReference>
<dbReference type="InterPro" id="IPR010328">
    <property type="entry name" value="DUF928"/>
</dbReference>
<evidence type="ECO:0000313" key="2">
    <source>
        <dbReference type="Proteomes" id="UP000641954"/>
    </source>
</evidence>
<dbReference type="RefSeq" id="WP_054464723.1">
    <property type="nucleotide sequence ID" value="NZ_JACJSK010000003.1"/>
</dbReference>
<reference evidence="1 2" key="1">
    <citation type="journal article" date="2020" name="ISME J.">
        <title>Comparative genomics reveals insights into cyanobacterial evolution and habitat adaptation.</title>
        <authorList>
            <person name="Chen M.Y."/>
            <person name="Teng W.K."/>
            <person name="Zhao L."/>
            <person name="Hu C.X."/>
            <person name="Zhou Y.K."/>
            <person name="Han B.P."/>
            <person name="Song L.R."/>
            <person name="Shu W.S."/>
        </authorList>
    </citation>
    <scope>NUCLEOTIDE SEQUENCE [LARGE SCALE GENOMIC DNA]</scope>
    <source>
        <strain evidence="1 2">FACHB-1370</strain>
    </source>
</reference>
<dbReference type="Pfam" id="PF06051">
    <property type="entry name" value="DUF928"/>
    <property type="match status" value="1"/>
</dbReference>
<dbReference type="EMBL" id="JACJSK010000003">
    <property type="protein sequence ID" value="MBD2542701.1"/>
    <property type="molecule type" value="Genomic_DNA"/>
</dbReference>
<organism evidence="1 2">
    <name type="scientific">Planktothricoides raciborskii FACHB-1370</name>
    <dbReference type="NCBI Taxonomy" id="2949576"/>
    <lineage>
        <taxon>Bacteria</taxon>
        <taxon>Bacillati</taxon>
        <taxon>Cyanobacteriota</taxon>
        <taxon>Cyanophyceae</taxon>
        <taxon>Oscillatoriophycideae</taxon>
        <taxon>Oscillatoriales</taxon>
        <taxon>Oscillatoriaceae</taxon>
        <taxon>Planktothricoides</taxon>
    </lineage>
</organism>